<protein>
    <submittedName>
        <fullName evidence="5">AraC family transcriptional regulator</fullName>
    </submittedName>
</protein>
<dbReference type="PANTHER" id="PTHR47894:SF1">
    <property type="entry name" value="HTH-TYPE TRANSCRIPTIONAL REGULATOR VQSM"/>
    <property type="match status" value="1"/>
</dbReference>
<accession>A0A3A8EJR7</accession>
<dbReference type="RefSeq" id="WP_120369673.1">
    <property type="nucleotide sequence ID" value="NZ_RAXU01000006.1"/>
</dbReference>
<name>A0A3A8EJR7_9GAMM</name>
<dbReference type="PROSITE" id="PS00041">
    <property type="entry name" value="HTH_ARAC_FAMILY_1"/>
    <property type="match status" value="1"/>
</dbReference>
<dbReference type="Pfam" id="PF12833">
    <property type="entry name" value="HTH_18"/>
    <property type="match status" value="1"/>
</dbReference>
<evidence type="ECO:0000256" key="3">
    <source>
        <dbReference type="ARBA" id="ARBA00023163"/>
    </source>
</evidence>
<keyword evidence="6" id="KW-1185">Reference proteome</keyword>
<evidence type="ECO:0000256" key="1">
    <source>
        <dbReference type="ARBA" id="ARBA00023015"/>
    </source>
</evidence>
<dbReference type="PROSITE" id="PS01124">
    <property type="entry name" value="HTH_ARAC_FAMILY_2"/>
    <property type="match status" value="1"/>
</dbReference>
<dbReference type="InterPro" id="IPR018060">
    <property type="entry name" value="HTH_AraC"/>
</dbReference>
<keyword evidence="1" id="KW-0805">Transcription regulation</keyword>
<dbReference type="GO" id="GO:0005829">
    <property type="term" value="C:cytosol"/>
    <property type="evidence" value="ECO:0007669"/>
    <property type="project" value="TreeGrafter"/>
</dbReference>
<keyword evidence="2" id="KW-0238">DNA-binding</keyword>
<evidence type="ECO:0000259" key="4">
    <source>
        <dbReference type="PROSITE" id="PS01124"/>
    </source>
</evidence>
<keyword evidence="3" id="KW-0804">Transcription</keyword>
<dbReference type="PRINTS" id="PR00032">
    <property type="entry name" value="HTHARAC"/>
</dbReference>
<dbReference type="Proteomes" id="UP000269001">
    <property type="component" value="Unassembled WGS sequence"/>
</dbReference>
<feature type="domain" description="HTH araC/xylS-type" evidence="4">
    <location>
        <begin position="243"/>
        <end position="341"/>
    </location>
</feature>
<dbReference type="GO" id="GO:0000976">
    <property type="term" value="F:transcription cis-regulatory region binding"/>
    <property type="evidence" value="ECO:0007669"/>
    <property type="project" value="TreeGrafter"/>
</dbReference>
<dbReference type="SMART" id="SM00342">
    <property type="entry name" value="HTH_ARAC"/>
    <property type="match status" value="1"/>
</dbReference>
<evidence type="ECO:0000313" key="6">
    <source>
        <dbReference type="Proteomes" id="UP000269001"/>
    </source>
</evidence>
<dbReference type="SUPFAM" id="SSF46689">
    <property type="entry name" value="Homeodomain-like"/>
    <property type="match status" value="1"/>
</dbReference>
<dbReference type="GO" id="GO:0003700">
    <property type="term" value="F:DNA-binding transcription factor activity"/>
    <property type="evidence" value="ECO:0007669"/>
    <property type="project" value="InterPro"/>
</dbReference>
<dbReference type="InterPro" id="IPR009057">
    <property type="entry name" value="Homeodomain-like_sf"/>
</dbReference>
<dbReference type="Pfam" id="PF12625">
    <property type="entry name" value="Arabinose_bd"/>
    <property type="match status" value="1"/>
</dbReference>
<sequence length="342" mass="40075">MSVKIIVGYVRLLQRVLQHYQLEYLIGGIEQQLQWKQFAEALQNDSEQGFDLTVYVQLLKQLQPHFKRPISLVVAEQASLQDVGMMGYLASTSLNLQQAMYLLEQYYPLLFKQTNLEQLKIVEQDQLIQIIWSANYEDYREIYELNLSLIFRIAKLIVQEQLIPPSFIQLGLTPHLSLAHYEQFFGCKIQVYLGQYKICFDQQVLLARNFAADQQLNQVLSTQAKQSLQQADTFEHRQQLLKQKVLGFIEQALKQHNEVIQDQVARLMHCSERTLQRQLKSYQLNFQDILDEYRLQLSQSYLQQGRSLIEIAELLGYADQSAFGRAFKRWTGQTPKQFLKQS</sequence>
<reference evidence="5 6" key="1">
    <citation type="submission" date="2018-09" db="EMBL/GenBank/DDBJ databases">
        <title>The draft genome of Acinetobacter spp. strains.</title>
        <authorList>
            <person name="Qin J."/>
            <person name="Feng Y."/>
            <person name="Zong Z."/>
        </authorList>
    </citation>
    <scope>NUCLEOTIDE SEQUENCE [LARGE SCALE GENOMIC DNA]</scope>
    <source>
        <strain evidence="5 6">WCHAc060096</strain>
    </source>
</reference>
<gene>
    <name evidence="5" type="ORF">D7V21_06305</name>
</gene>
<dbReference type="InterPro" id="IPR032687">
    <property type="entry name" value="AraC-type_N"/>
</dbReference>
<dbReference type="PANTHER" id="PTHR47894">
    <property type="entry name" value="HTH-TYPE TRANSCRIPTIONAL REGULATOR GADX"/>
    <property type="match status" value="1"/>
</dbReference>
<dbReference type="InterPro" id="IPR018062">
    <property type="entry name" value="HTH_AraC-typ_CS"/>
</dbReference>
<proteinExistence type="predicted"/>
<comment type="caution">
    <text evidence="5">The sequence shown here is derived from an EMBL/GenBank/DDBJ whole genome shotgun (WGS) entry which is preliminary data.</text>
</comment>
<evidence type="ECO:0000313" key="5">
    <source>
        <dbReference type="EMBL" id="RKG34359.1"/>
    </source>
</evidence>
<organism evidence="5 6">
    <name type="scientific">Acinetobacter guerrae</name>
    <dbReference type="NCBI Taxonomy" id="1843371"/>
    <lineage>
        <taxon>Bacteria</taxon>
        <taxon>Pseudomonadati</taxon>
        <taxon>Pseudomonadota</taxon>
        <taxon>Gammaproteobacteria</taxon>
        <taxon>Moraxellales</taxon>
        <taxon>Moraxellaceae</taxon>
        <taxon>Acinetobacter</taxon>
    </lineage>
</organism>
<evidence type="ECO:0000256" key="2">
    <source>
        <dbReference type="ARBA" id="ARBA00023125"/>
    </source>
</evidence>
<dbReference type="Gene3D" id="1.10.10.60">
    <property type="entry name" value="Homeodomain-like"/>
    <property type="match status" value="1"/>
</dbReference>
<dbReference type="AlphaFoldDB" id="A0A3A8EJR7"/>
<dbReference type="EMBL" id="RAXU01000006">
    <property type="protein sequence ID" value="RKG34359.1"/>
    <property type="molecule type" value="Genomic_DNA"/>
</dbReference>
<dbReference type="InterPro" id="IPR020449">
    <property type="entry name" value="Tscrpt_reg_AraC-type_HTH"/>
</dbReference>